<sequence>MMRANRLVIDTGIHALGWSVEDGIRWMLEHSSMSEAEARAEVERYAAYPGQALAYKIGELKIQELRSRAEQQLGDRFDLRDFHRTVLLAGSVPMAVLENVVNRWLARQATAAGAQTPLTAMFIWWNEAFKTPGAFVRSGFEQHFTEDASIVINGIERARGIDGMVKHFQRIQGEAELVDMMVPFEEEFVSADGSKIFTHHFVHSRRNGEESMARLMGYALVENGKLSYIHFVSADKKLL</sequence>
<dbReference type="Pfam" id="PF05960">
    <property type="entry name" value="DUF885"/>
    <property type="match status" value="1"/>
</dbReference>
<evidence type="ECO:0000313" key="2">
    <source>
        <dbReference type="Proteomes" id="UP000477680"/>
    </source>
</evidence>
<gene>
    <name evidence="1" type="ORF">G3T16_00570</name>
</gene>
<dbReference type="Proteomes" id="UP000477680">
    <property type="component" value="Chromosome"/>
</dbReference>
<proteinExistence type="predicted"/>
<dbReference type="EMBL" id="CP048711">
    <property type="protein sequence ID" value="QIB64132.1"/>
    <property type="molecule type" value="Genomic_DNA"/>
</dbReference>
<organism evidence="1 2">
    <name type="scientific">Kineobactrum salinum</name>
    <dbReference type="NCBI Taxonomy" id="2708301"/>
    <lineage>
        <taxon>Bacteria</taxon>
        <taxon>Pseudomonadati</taxon>
        <taxon>Pseudomonadota</taxon>
        <taxon>Gammaproteobacteria</taxon>
        <taxon>Cellvibrionales</taxon>
        <taxon>Halieaceae</taxon>
        <taxon>Kineobactrum</taxon>
    </lineage>
</organism>
<dbReference type="SUPFAM" id="SSF54427">
    <property type="entry name" value="NTF2-like"/>
    <property type="match status" value="1"/>
</dbReference>
<reference evidence="1 2" key="1">
    <citation type="submission" date="2020-02" db="EMBL/GenBank/DDBJ databases">
        <title>Genome sequencing for Kineobactrum sp. M2.</title>
        <authorList>
            <person name="Park S.-J."/>
        </authorList>
    </citation>
    <scope>NUCLEOTIDE SEQUENCE [LARGE SCALE GENOMIC DNA]</scope>
    <source>
        <strain evidence="1 2">M2</strain>
    </source>
</reference>
<dbReference type="InterPro" id="IPR032710">
    <property type="entry name" value="NTF2-like_dom_sf"/>
</dbReference>
<dbReference type="PANTHER" id="PTHR33361:SF2">
    <property type="entry name" value="DUF885 DOMAIN-CONTAINING PROTEIN"/>
    <property type="match status" value="1"/>
</dbReference>
<keyword evidence="2" id="KW-1185">Reference proteome</keyword>
<dbReference type="AlphaFoldDB" id="A0A6C0TWD6"/>
<evidence type="ECO:0000313" key="1">
    <source>
        <dbReference type="EMBL" id="QIB64132.1"/>
    </source>
</evidence>
<dbReference type="KEGG" id="kim:G3T16_00570"/>
<accession>A0A6C0TWD6</accession>
<dbReference type="InterPro" id="IPR010281">
    <property type="entry name" value="DUF885"/>
</dbReference>
<dbReference type="PANTHER" id="PTHR33361">
    <property type="entry name" value="GLR0591 PROTEIN"/>
    <property type="match status" value="1"/>
</dbReference>
<name>A0A6C0TWD6_9GAMM</name>
<dbReference type="Gene3D" id="3.10.450.50">
    <property type="match status" value="1"/>
</dbReference>
<protein>
    <submittedName>
        <fullName evidence="1">DUF885 domain-containing protein</fullName>
    </submittedName>
</protein>